<gene>
    <name evidence="1" type="ORF">GCM10011609_71510</name>
</gene>
<dbReference type="EMBL" id="BMNC01000015">
    <property type="protein sequence ID" value="GGN20023.1"/>
    <property type="molecule type" value="Genomic_DNA"/>
</dbReference>
<reference evidence="2" key="1">
    <citation type="journal article" date="2019" name="Int. J. Syst. Evol. Microbiol.">
        <title>The Global Catalogue of Microorganisms (GCM) 10K type strain sequencing project: providing services to taxonomists for standard genome sequencing and annotation.</title>
        <authorList>
            <consortium name="The Broad Institute Genomics Platform"/>
            <consortium name="The Broad Institute Genome Sequencing Center for Infectious Disease"/>
            <person name="Wu L."/>
            <person name="Ma J."/>
        </authorList>
    </citation>
    <scope>NUCLEOTIDE SEQUENCE [LARGE SCALE GENOMIC DNA]</scope>
    <source>
        <strain evidence="2">CGMCC 4.7319</strain>
    </source>
</reference>
<dbReference type="Proteomes" id="UP000597656">
    <property type="component" value="Unassembled WGS sequence"/>
</dbReference>
<sequence length="177" mass="20262">MKPDCEEANSSGAPLKRIWSIVEWIADSVTRFVRTTVSSGRDEFRSIVPRIFRSISATEPNDDKKIYGVQRIGSRESGGGESGEKSLFERFVYRIYHGWDDAGRGGVALPSSQRSLALSVAARLLPGREREDWLEENRAYLGDIDGRLRRRWWVFRQVLAMPRYSYTVRTDVDKETA</sequence>
<accession>A0ABQ2IMG7</accession>
<organism evidence="1 2">
    <name type="scientific">Lentzea pudingi</name>
    <dbReference type="NCBI Taxonomy" id="1789439"/>
    <lineage>
        <taxon>Bacteria</taxon>
        <taxon>Bacillati</taxon>
        <taxon>Actinomycetota</taxon>
        <taxon>Actinomycetes</taxon>
        <taxon>Pseudonocardiales</taxon>
        <taxon>Pseudonocardiaceae</taxon>
        <taxon>Lentzea</taxon>
    </lineage>
</organism>
<dbReference type="RefSeq" id="WP_189159295.1">
    <property type="nucleotide sequence ID" value="NZ_BMNC01000015.1"/>
</dbReference>
<evidence type="ECO:0000313" key="1">
    <source>
        <dbReference type="EMBL" id="GGN20023.1"/>
    </source>
</evidence>
<comment type="caution">
    <text evidence="1">The sequence shown here is derived from an EMBL/GenBank/DDBJ whole genome shotgun (WGS) entry which is preliminary data.</text>
</comment>
<evidence type="ECO:0000313" key="2">
    <source>
        <dbReference type="Proteomes" id="UP000597656"/>
    </source>
</evidence>
<proteinExistence type="predicted"/>
<protein>
    <submittedName>
        <fullName evidence="1">Uncharacterized protein</fullName>
    </submittedName>
</protein>
<keyword evidence="2" id="KW-1185">Reference proteome</keyword>
<name>A0ABQ2IMG7_9PSEU</name>